<dbReference type="SUPFAM" id="SSF56935">
    <property type="entry name" value="Porins"/>
    <property type="match status" value="1"/>
</dbReference>
<dbReference type="Gene3D" id="2.170.130.10">
    <property type="entry name" value="TonB-dependent receptor, plug domain"/>
    <property type="match status" value="1"/>
</dbReference>
<keyword evidence="4" id="KW-0675">Receptor</keyword>
<reference evidence="4 5" key="1">
    <citation type="submission" date="2019-01" db="EMBL/GenBank/DDBJ databases">
        <title>Mucilaginibacter antarcticum sp. nov., isolated from antarctic soil.</title>
        <authorList>
            <person name="Yan Y.-Q."/>
            <person name="Du Z.-J."/>
        </authorList>
    </citation>
    <scope>NUCLEOTIDE SEQUENCE [LARGE SCALE GENOMIC DNA]</scope>
    <source>
        <strain evidence="4 5">F01003</strain>
    </source>
</reference>
<dbReference type="EMBL" id="SBIW01000012">
    <property type="protein sequence ID" value="RWY47922.1"/>
    <property type="molecule type" value="Genomic_DNA"/>
</dbReference>
<dbReference type="Pfam" id="PF13715">
    <property type="entry name" value="CarbopepD_reg_2"/>
    <property type="match status" value="1"/>
</dbReference>
<feature type="compositionally biased region" description="Polar residues" evidence="1">
    <location>
        <begin position="914"/>
        <end position="924"/>
    </location>
</feature>
<dbReference type="Pfam" id="PF14905">
    <property type="entry name" value="OMP_b-brl_3"/>
    <property type="match status" value="1"/>
</dbReference>
<dbReference type="InterPro" id="IPR008969">
    <property type="entry name" value="CarboxyPept-like_regulatory"/>
</dbReference>
<sequence>MYRYLLFSLFFIIAIQSRAQNKANVKGKVVDSLSAKPIEFATVAILDNRDTSSHLLSYTITDKNGAFALHNIPQGIPIKVFISFVAYQPYRKIVTLKTDALDLGTIKLNIKELNEVVIKGERLPIVIKKDTIEFNAEAFKVRPNAVVEDLLKKLPGLEVGSDGGITVMGKDVTKVLVDGKEFFSSDTRMATKNIDADMIDKIQVYDDRENDPDHLIPEAKLNKIINLKFKKAFKKSIFGKGYAGAGTSGHYQAGGLINTFRDTLQISILGSSNDLNNTGFDFNDLYGSGGLNRGGEAISRAGIAFGGGGTGKQKASNAGININTDYGKKLKVNLAYIYKNENTEYKSLIKRQQFLGDTTVFTNSTNKRNGDNSSHAISSTVVWQPDVKTRLRYTPYINISNNTSANQSAGNSYSNFTDPINNSAGNTNGKGTTVSFSQALNFNRQLKKKGASFNIDHSVSISPRNNTNYDNTSLTSYVAALPSYAFRQLGDNRSRSTDVSLSAGITYPLSKIVKADLTAQGAYGHNLDKISTYDYDPATGEYDSFLLEKSNDLSRDKWMQTINPGLSFELPKDINLRMHFNMQFQQVNNMFGRGAADLDQHFVFFMPSINLNMKGFSADYSRYTFLPNIGDIVPYTVVFSPSYSVTGNPALKATSSNSFSINYSKYNFQNRTSMNARASVAFYENSVFRQRTLDAQSVETSTPINRNGRYNINISGYINKQFKKDGDVQFDASTNINLTKGHDFFVLNRMDGFQDSYRGSLNEHITFNYKDIVEFSPEYRLSYVYTTYSGVNYGSQKYITHAFDTHFRVNMPFKTNIDGNYTYNYNPLVPAGFQKSSNLLNISLARQFLKKDKGEIKLSCYDLLNQNINTYRSINQNSITDTQSQIIRRYFLLTLQFKFTKSTVKGDNKKKNDSPTINFPSGRM</sequence>
<dbReference type="SUPFAM" id="SSF49464">
    <property type="entry name" value="Carboxypeptidase regulatory domain-like"/>
    <property type="match status" value="1"/>
</dbReference>
<evidence type="ECO:0000313" key="4">
    <source>
        <dbReference type="EMBL" id="RWY47922.1"/>
    </source>
</evidence>
<comment type="caution">
    <text evidence="4">The sequence shown here is derived from an EMBL/GenBank/DDBJ whole genome shotgun (WGS) entry which is preliminary data.</text>
</comment>
<dbReference type="InterPro" id="IPR041700">
    <property type="entry name" value="OMP_b-brl_3"/>
</dbReference>
<dbReference type="InterPro" id="IPR037066">
    <property type="entry name" value="Plug_dom_sf"/>
</dbReference>
<protein>
    <submittedName>
        <fullName evidence="4">TonB-dependent receptor</fullName>
    </submittedName>
</protein>
<name>A0A3S3UTP3_9SPHI</name>
<accession>A0A3S3UTP3</accession>
<feature type="signal peptide" evidence="2">
    <location>
        <begin position="1"/>
        <end position="19"/>
    </location>
</feature>
<dbReference type="Proteomes" id="UP000286701">
    <property type="component" value="Unassembled WGS sequence"/>
</dbReference>
<keyword evidence="2" id="KW-0732">Signal</keyword>
<proteinExistence type="predicted"/>
<dbReference type="AlphaFoldDB" id="A0A3S3UTP3"/>
<keyword evidence="5" id="KW-1185">Reference proteome</keyword>
<gene>
    <name evidence="4" type="ORF">EPL05_20230</name>
</gene>
<dbReference type="RefSeq" id="WP_128535816.1">
    <property type="nucleotide sequence ID" value="NZ_SBIW01000012.1"/>
</dbReference>
<evidence type="ECO:0000256" key="2">
    <source>
        <dbReference type="SAM" id="SignalP"/>
    </source>
</evidence>
<feature type="region of interest" description="Disordered" evidence="1">
    <location>
        <begin position="905"/>
        <end position="924"/>
    </location>
</feature>
<feature type="domain" description="Outer membrane protein beta-barrel" evidence="3">
    <location>
        <begin position="445"/>
        <end position="784"/>
    </location>
</feature>
<organism evidence="4 5">
    <name type="scientific">Mucilaginibacter gilvus</name>
    <dbReference type="NCBI Taxonomy" id="2305909"/>
    <lineage>
        <taxon>Bacteria</taxon>
        <taxon>Pseudomonadati</taxon>
        <taxon>Bacteroidota</taxon>
        <taxon>Sphingobacteriia</taxon>
        <taxon>Sphingobacteriales</taxon>
        <taxon>Sphingobacteriaceae</taxon>
        <taxon>Mucilaginibacter</taxon>
    </lineage>
</organism>
<feature type="chain" id="PRO_5018719833" evidence="2">
    <location>
        <begin position="20"/>
        <end position="924"/>
    </location>
</feature>
<evidence type="ECO:0000256" key="1">
    <source>
        <dbReference type="SAM" id="MobiDB-lite"/>
    </source>
</evidence>
<evidence type="ECO:0000259" key="3">
    <source>
        <dbReference type="Pfam" id="PF14905"/>
    </source>
</evidence>
<dbReference type="OrthoDB" id="1086219at2"/>
<evidence type="ECO:0000313" key="5">
    <source>
        <dbReference type="Proteomes" id="UP000286701"/>
    </source>
</evidence>
<dbReference type="Gene3D" id="2.60.40.1120">
    <property type="entry name" value="Carboxypeptidase-like, regulatory domain"/>
    <property type="match status" value="1"/>
</dbReference>